<organism evidence="1 2">
    <name type="scientific">Plasmodium falciparum UGT5.1</name>
    <dbReference type="NCBI Taxonomy" id="1237627"/>
    <lineage>
        <taxon>Eukaryota</taxon>
        <taxon>Sar</taxon>
        <taxon>Alveolata</taxon>
        <taxon>Apicomplexa</taxon>
        <taxon>Aconoidasida</taxon>
        <taxon>Haemosporida</taxon>
        <taxon>Plasmodiidae</taxon>
        <taxon>Plasmodium</taxon>
        <taxon>Plasmodium (Laverania)</taxon>
    </lineage>
</organism>
<reference evidence="1 2" key="1">
    <citation type="submission" date="2013-02" db="EMBL/GenBank/DDBJ databases">
        <title>The Genome Sequence of Plasmodium falciparum UGT5.1.</title>
        <authorList>
            <consortium name="The Broad Institute Genome Sequencing Platform"/>
            <consortium name="The Broad Institute Genome Sequencing Center for Infectious Disease"/>
            <person name="Neafsey D."/>
            <person name="Cheeseman I."/>
            <person name="Volkman S."/>
            <person name="Adams J."/>
            <person name="Walker B."/>
            <person name="Young S.K."/>
            <person name="Zeng Q."/>
            <person name="Gargeya S."/>
            <person name="Fitzgerald M."/>
            <person name="Haas B."/>
            <person name="Abouelleil A."/>
            <person name="Alvarado L."/>
            <person name="Arachchi H.M."/>
            <person name="Berlin A.M."/>
            <person name="Chapman S.B."/>
            <person name="Dewar J."/>
            <person name="Goldberg J."/>
            <person name="Griggs A."/>
            <person name="Gujja S."/>
            <person name="Hansen M."/>
            <person name="Howarth C."/>
            <person name="Imamovic A."/>
            <person name="Larimer J."/>
            <person name="McCowan C."/>
            <person name="Murphy C."/>
            <person name="Neiman D."/>
            <person name="Pearson M."/>
            <person name="Priest M."/>
            <person name="Roberts A."/>
            <person name="Saif S."/>
            <person name="Shea T."/>
            <person name="Sisk P."/>
            <person name="Sykes S."/>
            <person name="Wortman J."/>
            <person name="Nusbaum C."/>
            <person name="Birren B."/>
        </authorList>
    </citation>
    <scope>NUCLEOTIDE SEQUENCE [LARGE SCALE GENOMIC DNA]</scope>
    <source>
        <strain evidence="1 2">UGT5.1</strain>
    </source>
</reference>
<protein>
    <submittedName>
        <fullName evidence="1">Uncharacterized protein</fullName>
    </submittedName>
</protein>
<accession>W7JBA6</accession>
<evidence type="ECO:0000313" key="1">
    <source>
        <dbReference type="EMBL" id="EWC76147.1"/>
    </source>
</evidence>
<evidence type="ECO:0000313" key="2">
    <source>
        <dbReference type="Proteomes" id="UP000030697"/>
    </source>
</evidence>
<name>W7JBA6_PLAFA</name>
<sequence length="139" mass="16395">MDKMDVQIYKYCLNEHLCVYKDRWSEVTRHHRTCMQLVCKSNDVICVMWNHVTPLVISPLRGEPNKTTINIYIYKFRAPNSSHIVLTKYCRSSNDVVEEVVMMSFYIRLKTQHAKLMTKHTQSALQTIKNEVLTSHLPH</sequence>
<gene>
    <name evidence="1" type="ORF">C923_03183</name>
</gene>
<proteinExistence type="predicted"/>
<dbReference type="EMBL" id="KE124599">
    <property type="protein sequence ID" value="EWC76147.1"/>
    <property type="molecule type" value="Genomic_DNA"/>
</dbReference>
<dbReference type="Proteomes" id="UP000030697">
    <property type="component" value="Unassembled WGS sequence"/>
</dbReference>
<dbReference type="AlphaFoldDB" id="W7JBA6"/>